<gene>
    <name evidence="1" type="ORF">B0H15DRAFT_770567</name>
</gene>
<dbReference type="AlphaFoldDB" id="A0AAD6UEW2"/>
<dbReference type="Gene3D" id="3.10.450.240">
    <property type="match status" value="1"/>
</dbReference>
<protein>
    <submittedName>
        <fullName evidence="1">Uncharacterized protein</fullName>
    </submittedName>
</protein>
<name>A0AAD6UEW2_9AGAR</name>
<proteinExistence type="predicted"/>
<sequence>MYAQFLQNRKNDGKNAFAMRHIGVADSFPGVSIDPRMNWFTSTYLFTRRVLQAQSLKSAAWVAPMRQEFLTQYVKLNESLAKDSAKTIQSLTMKPYQDEIKALANKRPAGHRYVWTFHREVTPTRIISLRAADGSFDKEMPASGSRIGVQALVRFDTEQSVEIYDRQGKALHTPAHAAGAQPSRLGKTHHAVPAARKRVTEYLVLDKAMYELDAAWRFRARYTPTPGRTVAV</sequence>
<accession>A0AAD6UEW2</accession>
<dbReference type="Proteomes" id="UP001222325">
    <property type="component" value="Unassembled WGS sequence"/>
</dbReference>
<comment type="caution">
    <text evidence="1">The sequence shown here is derived from an EMBL/GenBank/DDBJ whole genome shotgun (WGS) entry which is preliminary data.</text>
</comment>
<evidence type="ECO:0000313" key="1">
    <source>
        <dbReference type="EMBL" id="KAJ7100187.1"/>
    </source>
</evidence>
<evidence type="ECO:0000313" key="2">
    <source>
        <dbReference type="Proteomes" id="UP001222325"/>
    </source>
</evidence>
<dbReference type="EMBL" id="JARJCN010000006">
    <property type="protein sequence ID" value="KAJ7100187.1"/>
    <property type="molecule type" value="Genomic_DNA"/>
</dbReference>
<reference evidence="1" key="1">
    <citation type="submission" date="2023-03" db="EMBL/GenBank/DDBJ databases">
        <title>Massive genome expansion in bonnet fungi (Mycena s.s.) driven by repeated elements and novel gene families across ecological guilds.</title>
        <authorList>
            <consortium name="Lawrence Berkeley National Laboratory"/>
            <person name="Harder C.B."/>
            <person name="Miyauchi S."/>
            <person name="Viragh M."/>
            <person name="Kuo A."/>
            <person name="Thoen E."/>
            <person name="Andreopoulos B."/>
            <person name="Lu D."/>
            <person name="Skrede I."/>
            <person name="Drula E."/>
            <person name="Henrissat B."/>
            <person name="Morin E."/>
            <person name="Kohler A."/>
            <person name="Barry K."/>
            <person name="LaButti K."/>
            <person name="Morin E."/>
            <person name="Salamov A."/>
            <person name="Lipzen A."/>
            <person name="Mereny Z."/>
            <person name="Hegedus B."/>
            <person name="Baldrian P."/>
            <person name="Stursova M."/>
            <person name="Weitz H."/>
            <person name="Taylor A."/>
            <person name="Grigoriev I.V."/>
            <person name="Nagy L.G."/>
            <person name="Martin F."/>
            <person name="Kauserud H."/>
        </authorList>
    </citation>
    <scope>NUCLEOTIDE SEQUENCE</scope>
    <source>
        <strain evidence="1">CBHHK173m</strain>
    </source>
</reference>
<keyword evidence="2" id="KW-1185">Reference proteome</keyword>
<organism evidence="1 2">
    <name type="scientific">Mycena belliarum</name>
    <dbReference type="NCBI Taxonomy" id="1033014"/>
    <lineage>
        <taxon>Eukaryota</taxon>
        <taxon>Fungi</taxon>
        <taxon>Dikarya</taxon>
        <taxon>Basidiomycota</taxon>
        <taxon>Agaricomycotina</taxon>
        <taxon>Agaricomycetes</taxon>
        <taxon>Agaricomycetidae</taxon>
        <taxon>Agaricales</taxon>
        <taxon>Marasmiineae</taxon>
        <taxon>Mycenaceae</taxon>
        <taxon>Mycena</taxon>
    </lineage>
</organism>